<dbReference type="EMBL" id="VDGV01000096">
    <property type="protein sequence ID" value="TNG89483.1"/>
    <property type="molecule type" value="Genomic_DNA"/>
</dbReference>
<evidence type="ECO:0000313" key="4">
    <source>
        <dbReference type="Proteomes" id="UP000294619"/>
    </source>
</evidence>
<dbReference type="PRINTS" id="PR00313">
    <property type="entry name" value="CABNDNGRPT"/>
</dbReference>
<dbReference type="Pfam" id="PF17936">
    <property type="entry name" value="Big_6"/>
    <property type="match status" value="1"/>
</dbReference>
<dbReference type="RefSeq" id="WP_132966059.1">
    <property type="nucleotide sequence ID" value="NZ_LEKL01000056.1"/>
</dbReference>
<dbReference type="Gene3D" id="2.160.20.160">
    <property type="match status" value="1"/>
</dbReference>
<feature type="domain" description="Bacterial Ig" evidence="1">
    <location>
        <begin position="404"/>
        <end position="482"/>
    </location>
</feature>
<evidence type="ECO:0000313" key="5">
    <source>
        <dbReference type="Proteomes" id="UP000305526"/>
    </source>
</evidence>
<evidence type="ECO:0000313" key="2">
    <source>
        <dbReference type="EMBL" id="TCV87846.1"/>
    </source>
</evidence>
<evidence type="ECO:0000259" key="1">
    <source>
        <dbReference type="Pfam" id="PF17936"/>
    </source>
</evidence>
<proteinExistence type="predicted"/>
<dbReference type="AlphaFoldDB" id="A0A4R3Y7M0"/>
<dbReference type="Proteomes" id="UP000305526">
    <property type="component" value="Unassembled WGS sequence"/>
</dbReference>
<dbReference type="Proteomes" id="UP000294619">
    <property type="component" value="Unassembled WGS sequence"/>
</dbReference>
<sequence length="887" mass="94908">MPINRIKNDLNLLIKPFTEPMPIAIAPTILVVKGVVKITPLEGAIELNIQITDSQGERQTALLKKEVNKGWIQSSKQNWLVVEHESGEVTIERKNVYFGSKVIATAQDSNGISTQTEVDVLFKPWFKQDTFSFAYSENNVISNAIGNVAAADEDNKIKEYLFIHGNGTMSARSEDGKYVINTKGDIYLTRAGGALIGTADSESTVDSNDYETLPNKFEGYKIVAVDQTNVVSEAIEIDFVVNNKSAVFSMVTLVDDLTEDYDSTKLNALIDNGTYTTDGKTGGVISSTTGFTSLTTGLTNDDTPDLTITLDKQLDSNQTLKVYRYKYDNSLAGIPEIKSETEVTVTLKAGSTTEYEVKDSLDQTYGQEYLYKAVIVDLIDGEQVETSVVEHHIKLDTLVETMKITNVATSGNNVTYTGIAEAGATIKVTYLSASNNNSYNTQDITVSDDGSFTLTLNDWQTKTLEGAKITTIDRAGNVSEASMHALNNLYVPITATEGITVDTFGSSIGMQKYNNTGLLSTSDADYFILSGDYGRQPLGVLGGNSAPNPNIVETGNGDDYLRINSQYYVGANIDMGEGNDIITVGSNIAGTSTIDLGNGNNLLEVGGYVTNETTVKGGSGDDIVRVKGDIDGTSKFELGDGENIIQAGDTFRGTKTITTGSGDDVIYVAKYINGTNNINLGAGDDVIYTGTDLDGTHNIVMGEGDDSIVTGGNVKGSDTIYFNDGNDRLEVGGWIEGSSIINMGNGDDTVIIKGNRGQDQDLIGNTLLDGGLGQDTLTFIGNDGVVDMTKVNGFEVINLGNTDKHVNLVISDLVYANAPTKLYINGGATDVVDLGDNNWSSDTASSTPQLGTWTSTQGTGADAGYTIWTDTTNTSIQVLIQNTVTVL</sequence>
<comment type="caution">
    <text evidence="2">The sequence shown here is derived from an EMBL/GenBank/DDBJ whole genome shotgun (WGS) entry which is preliminary data.</text>
</comment>
<organism evidence="2 4">
    <name type="scientific">Testudinibacter aquarius</name>
    <dbReference type="NCBI Taxonomy" id="1524974"/>
    <lineage>
        <taxon>Bacteria</taxon>
        <taxon>Pseudomonadati</taxon>
        <taxon>Pseudomonadota</taxon>
        <taxon>Gammaproteobacteria</taxon>
        <taxon>Pasteurellales</taxon>
        <taxon>Pasteurellaceae</taxon>
        <taxon>Testudinibacter</taxon>
    </lineage>
</organism>
<dbReference type="InterPro" id="IPR041498">
    <property type="entry name" value="Big_6"/>
</dbReference>
<reference evidence="2 4" key="1">
    <citation type="submission" date="2019-03" db="EMBL/GenBank/DDBJ databases">
        <title>Genomic Encyclopedia of Type Strains, Phase IV (KMG-IV): sequencing the most valuable type-strain genomes for metagenomic binning, comparative biology and taxonomic classification.</title>
        <authorList>
            <person name="Goeker M."/>
        </authorList>
    </citation>
    <scope>NUCLEOTIDE SEQUENCE [LARGE SCALE GENOMIC DNA]</scope>
    <source>
        <strain evidence="2 4">DSM 28140</strain>
    </source>
</reference>
<dbReference type="EMBL" id="SMCP01000004">
    <property type="protein sequence ID" value="TCV87846.1"/>
    <property type="molecule type" value="Genomic_DNA"/>
</dbReference>
<reference evidence="3 5" key="2">
    <citation type="submission" date="2019-05" db="EMBL/GenBank/DDBJ databases">
        <title>Pasteurellaceae isolates from reptiles.</title>
        <authorList>
            <person name="Bojesen A.M."/>
            <person name="Lund E."/>
        </authorList>
    </citation>
    <scope>NUCLEOTIDE SEQUENCE [LARGE SCALE GENOMIC DNA]</scope>
    <source>
        <strain evidence="3 5">ELNT2x</strain>
    </source>
</reference>
<name>A0A4R3Y7M0_9PAST</name>
<evidence type="ECO:0000313" key="3">
    <source>
        <dbReference type="EMBL" id="TNG89483.1"/>
    </source>
</evidence>
<protein>
    <submittedName>
        <fullName evidence="3">Calcium-binding protein</fullName>
    </submittedName>
</protein>
<accession>A0A4R3Y7M0</accession>
<gene>
    <name evidence="2" type="ORF">EDC16_10432</name>
    <name evidence="3" type="ORF">FHQ21_10230</name>
</gene>
<keyword evidence="5" id="KW-1185">Reference proteome</keyword>